<evidence type="ECO:0000313" key="3">
    <source>
        <dbReference type="Proteomes" id="UP000703269"/>
    </source>
</evidence>
<dbReference type="PANTHER" id="PTHR28230:SF1">
    <property type="entry name" value="MITOCHONDRIAL IMPORT PROTEIN 2"/>
    <property type="match status" value="1"/>
</dbReference>
<dbReference type="InterPro" id="IPR037652">
    <property type="entry name" value="Mim2"/>
</dbReference>
<dbReference type="EMBL" id="BPQB01000003">
    <property type="protein sequence ID" value="GJE85735.1"/>
    <property type="molecule type" value="Genomic_DNA"/>
</dbReference>
<dbReference type="GO" id="GO:0070096">
    <property type="term" value="P:mitochondrial outer membrane translocase complex assembly"/>
    <property type="evidence" value="ECO:0007669"/>
    <property type="project" value="InterPro"/>
</dbReference>
<dbReference type="Proteomes" id="UP000703269">
    <property type="component" value="Unassembled WGS sequence"/>
</dbReference>
<keyword evidence="3" id="KW-1185">Reference proteome</keyword>
<dbReference type="OrthoDB" id="5555533at2759"/>
<dbReference type="GO" id="GO:0005741">
    <property type="term" value="C:mitochondrial outer membrane"/>
    <property type="evidence" value="ECO:0007669"/>
    <property type="project" value="TreeGrafter"/>
</dbReference>
<accession>A0A9P3L857</accession>
<comment type="caution">
    <text evidence="2">The sequence shown here is derived from an EMBL/GenBank/DDBJ whole genome shotgun (WGS) entry which is preliminary data.</text>
</comment>
<dbReference type="PANTHER" id="PTHR28230">
    <property type="entry name" value="CHROMOSOME 1, WHOLE GENOME SHOTGUN SEQUENCE"/>
    <property type="match status" value="1"/>
</dbReference>
<dbReference type="GO" id="GO:0045040">
    <property type="term" value="P:protein insertion into mitochondrial outer membrane"/>
    <property type="evidence" value="ECO:0007669"/>
    <property type="project" value="InterPro"/>
</dbReference>
<feature type="region of interest" description="Disordered" evidence="1">
    <location>
        <begin position="1"/>
        <end position="21"/>
    </location>
</feature>
<gene>
    <name evidence="2" type="ORF">PsYK624_018140</name>
</gene>
<reference evidence="2 3" key="1">
    <citation type="submission" date="2021-08" db="EMBL/GenBank/DDBJ databases">
        <title>Draft Genome Sequence of Phanerochaete sordida strain YK-624.</title>
        <authorList>
            <person name="Mori T."/>
            <person name="Dohra H."/>
            <person name="Suzuki T."/>
            <person name="Kawagishi H."/>
            <person name="Hirai H."/>
        </authorList>
    </citation>
    <scope>NUCLEOTIDE SEQUENCE [LARGE SCALE GENOMIC DNA]</scope>
    <source>
        <strain evidence="2 3">YK-624</strain>
    </source>
</reference>
<feature type="compositionally biased region" description="Low complexity" evidence="1">
    <location>
        <begin position="1"/>
        <end position="15"/>
    </location>
</feature>
<name>A0A9P3L857_9APHY</name>
<dbReference type="Pfam" id="PF19117">
    <property type="entry name" value="Mim2"/>
    <property type="match status" value="1"/>
</dbReference>
<evidence type="ECO:0000313" key="2">
    <source>
        <dbReference type="EMBL" id="GJE85735.1"/>
    </source>
</evidence>
<evidence type="ECO:0000256" key="1">
    <source>
        <dbReference type="SAM" id="MobiDB-lite"/>
    </source>
</evidence>
<protein>
    <submittedName>
        <fullName evidence="2">Uncharacterized protein</fullName>
    </submittedName>
</protein>
<sequence>MPASVASLDSLAPSDDSYDSDEETRLAQLEWEESLEQLQQLFAMVMVPWFGKWLGRRWSYWAYARYIRLGLGKPFFLGERNLAATTY</sequence>
<organism evidence="2 3">
    <name type="scientific">Phanerochaete sordida</name>
    <dbReference type="NCBI Taxonomy" id="48140"/>
    <lineage>
        <taxon>Eukaryota</taxon>
        <taxon>Fungi</taxon>
        <taxon>Dikarya</taxon>
        <taxon>Basidiomycota</taxon>
        <taxon>Agaricomycotina</taxon>
        <taxon>Agaricomycetes</taxon>
        <taxon>Polyporales</taxon>
        <taxon>Phanerochaetaceae</taxon>
        <taxon>Phanerochaete</taxon>
    </lineage>
</organism>
<dbReference type="AlphaFoldDB" id="A0A9P3L857"/>
<proteinExistence type="predicted"/>